<sequence>MLRTGGLRPSARVEGGAIFNRRSILAVPEVGEASISKKGGSVIEKLLSWLHRKTVISGKSCIRRGCNEFHGISPSLHATWANVKYIEELKKHV</sequence>
<gene>
    <name evidence="1" type="ORF">ABID29_001819</name>
</gene>
<dbReference type="Proteomes" id="UP001549122">
    <property type="component" value="Unassembled WGS sequence"/>
</dbReference>
<proteinExistence type="predicted"/>
<reference evidence="1 2" key="1">
    <citation type="submission" date="2024-06" db="EMBL/GenBank/DDBJ databases">
        <title>Genomic Encyclopedia of Type Strains, Phase IV (KMG-IV): sequencing the most valuable type-strain genomes for metagenomic binning, comparative biology and taxonomic classification.</title>
        <authorList>
            <person name="Goeker M."/>
        </authorList>
    </citation>
    <scope>NUCLEOTIDE SEQUENCE [LARGE SCALE GENOMIC DNA]</scope>
    <source>
        <strain evidence="1 2">DSM 28303</strain>
    </source>
</reference>
<comment type="caution">
    <text evidence="1">The sequence shown here is derived from an EMBL/GenBank/DDBJ whole genome shotgun (WGS) entry which is preliminary data.</text>
</comment>
<evidence type="ECO:0000313" key="2">
    <source>
        <dbReference type="Proteomes" id="UP001549122"/>
    </source>
</evidence>
<evidence type="ECO:0000313" key="1">
    <source>
        <dbReference type="EMBL" id="MET3558693.1"/>
    </source>
</evidence>
<organism evidence="1 2">
    <name type="scientific">Streptococcus rupicaprae</name>
    <dbReference type="NCBI Taxonomy" id="759619"/>
    <lineage>
        <taxon>Bacteria</taxon>
        <taxon>Bacillati</taxon>
        <taxon>Bacillota</taxon>
        <taxon>Bacilli</taxon>
        <taxon>Lactobacillales</taxon>
        <taxon>Streptococcaceae</taxon>
        <taxon>Streptococcus</taxon>
    </lineage>
</organism>
<accession>A0ABV2FJI9</accession>
<keyword evidence="2" id="KW-1185">Reference proteome</keyword>
<name>A0ABV2FJI9_9STRE</name>
<protein>
    <submittedName>
        <fullName evidence="1">Uncharacterized protein</fullName>
    </submittedName>
</protein>
<dbReference type="EMBL" id="JBEPLO010000021">
    <property type="protein sequence ID" value="MET3558693.1"/>
    <property type="molecule type" value="Genomic_DNA"/>
</dbReference>